<reference evidence="2 3" key="2">
    <citation type="journal article" date="2014" name="J. Gen. Appl. Microbiol.">
        <title>The early diverging ascomycetous budding yeast Saitoella complicata has three histone deacetylases belonging to the Clr6, Hos2, and Rpd3 lineages.</title>
        <authorList>
            <person name="Nishida H."/>
            <person name="Matsumoto T."/>
            <person name="Kondo S."/>
            <person name="Hamamoto M."/>
            <person name="Yoshikawa H."/>
        </authorList>
    </citation>
    <scope>NUCLEOTIDE SEQUENCE [LARGE SCALE GENOMIC DNA]</scope>
    <source>
        <strain evidence="2 3">NRRL Y-17804</strain>
    </source>
</reference>
<protein>
    <submittedName>
        <fullName evidence="2">Uncharacterized protein</fullName>
    </submittedName>
</protein>
<reference evidence="2 3" key="3">
    <citation type="journal article" date="2015" name="Genome Announc.">
        <title>Draft Genome Sequence of the Archiascomycetous Yeast Saitoella complicata.</title>
        <authorList>
            <person name="Yamauchi K."/>
            <person name="Kondo S."/>
            <person name="Hamamoto M."/>
            <person name="Takahashi Y."/>
            <person name="Ogura Y."/>
            <person name="Hayashi T."/>
            <person name="Nishida H."/>
        </authorList>
    </citation>
    <scope>NUCLEOTIDE SEQUENCE [LARGE SCALE GENOMIC DNA]</scope>
    <source>
        <strain evidence="2 3">NRRL Y-17804</strain>
    </source>
</reference>
<dbReference type="EMBL" id="BACD03000071">
    <property type="protein sequence ID" value="GAO52490.1"/>
    <property type="molecule type" value="Genomic_DNA"/>
</dbReference>
<proteinExistence type="predicted"/>
<sequence length="112" mass="12419">MAALARTRRGVELSTSDPHSSSYQRRRVMGRQGRVAARPESSASELSHPRPSCLPNSKRRKYKVPSLPFDSKARGKNVIDALLIGYICLKPGPIPMLLEIIRPTFAAFSSRT</sequence>
<dbReference type="Proteomes" id="UP000033140">
    <property type="component" value="Unassembled WGS sequence"/>
</dbReference>
<evidence type="ECO:0000313" key="3">
    <source>
        <dbReference type="Proteomes" id="UP000033140"/>
    </source>
</evidence>
<dbReference type="AlphaFoldDB" id="A0A0E9NSR7"/>
<comment type="caution">
    <text evidence="2">The sequence shown here is derived from an EMBL/GenBank/DDBJ whole genome shotgun (WGS) entry which is preliminary data.</text>
</comment>
<organism evidence="2 3">
    <name type="scientific">Saitoella complicata (strain BCRC 22490 / CBS 7301 / JCM 7358 / NBRC 10748 / NRRL Y-17804)</name>
    <dbReference type="NCBI Taxonomy" id="698492"/>
    <lineage>
        <taxon>Eukaryota</taxon>
        <taxon>Fungi</taxon>
        <taxon>Dikarya</taxon>
        <taxon>Ascomycota</taxon>
        <taxon>Taphrinomycotina</taxon>
        <taxon>Taphrinomycotina incertae sedis</taxon>
        <taxon>Saitoella</taxon>
    </lineage>
</organism>
<feature type="region of interest" description="Disordered" evidence="1">
    <location>
        <begin position="1"/>
        <end position="59"/>
    </location>
</feature>
<feature type="compositionally biased region" description="Polar residues" evidence="1">
    <location>
        <begin position="13"/>
        <end position="23"/>
    </location>
</feature>
<name>A0A0E9NSR7_SAICN</name>
<evidence type="ECO:0000313" key="2">
    <source>
        <dbReference type="EMBL" id="GAO52490.1"/>
    </source>
</evidence>
<evidence type="ECO:0000256" key="1">
    <source>
        <dbReference type="SAM" id="MobiDB-lite"/>
    </source>
</evidence>
<gene>
    <name evidence="2" type="ORF">G7K_6565-t1</name>
</gene>
<accession>A0A0E9NSR7</accession>
<reference evidence="2 3" key="1">
    <citation type="journal article" date="2011" name="J. Gen. Appl. Microbiol.">
        <title>Draft genome sequencing of the enigmatic yeast Saitoella complicata.</title>
        <authorList>
            <person name="Nishida H."/>
            <person name="Hamamoto M."/>
            <person name="Sugiyama J."/>
        </authorList>
    </citation>
    <scope>NUCLEOTIDE SEQUENCE [LARGE SCALE GENOMIC DNA]</scope>
    <source>
        <strain evidence="2 3">NRRL Y-17804</strain>
    </source>
</reference>
<keyword evidence="3" id="KW-1185">Reference proteome</keyword>